<evidence type="ECO:0000256" key="2">
    <source>
        <dbReference type="ARBA" id="ARBA00009617"/>
    </source>
</evidence>
<keyword evidence="6 8" id="KW-1133">Transmembrane helix</keyword>
<feature type="transmembrane region" description="Helical" evidence="8">
    <location>
        <begin position="407"/>
        <end position="431"/>
    </location>
</feature>
<dbReference type="InterPro" id="IPR039672">
    <property type="entry name" value="MFS_2"/>
</dbReference>
<evidence type="ECO:0000313" key="9">
    <source>
        <dbReference type="EMBL" id="PZR32829.1"/>
    </source>
</evidence>
<keyword evidence="7 8" id="KW-0472">Membrane</keyword>
<dbReference type="EMBL" id="QFQZ01000052">
    <property type="protein sequence ID" value="PZR32829.1"/>
    <property type="molecule type" value="Genomic_DNA"/>
</dbReference>
<feature type="transmembrane region" description="Helical" evidence="8">
    <location>
        <begin position="380"/>
        <end position="401"/>
    </location>
</feature>
<evidence type="ECO:0000256" key="6">
    <source>
        <dbReference type="ARBA" id="ARBA00022989"/>
    </source>
</evidence>
<feature type="transmembrane region" description="Helical" evidence="8">
    <location>
        <begin position="56"/>
        <end position="81"/>
    </location>
</feature>
<evidence type="ECO:0000256" key="8">
    <source>
        <dbReference type="SAM" id="Phobius"/>
    </source>
</evidence>
<dbReference type="Gene3D" id="1.20.1250.20">
    <property type="entry name" value="MFS general substrate transporter like domains"/>
    <property type="match status" value="2"/>
</dbReference>
<evidence type="ECO:0000256" key="4">
    <source>
        <dbReference type="ARBA" id="ARBA00022475"/>
    </source>
</evidence>
<dbReference type="InterPro" id="IPR018043">
    <property type="entry name" value="Na/Gal_symport_CS"/>
</dbReference>
<feature type="transmembrane region" description="Helical" evidence="8">
    <location>
        <begin position="271"/>
        <end position="292"/>
    </location>
</feature>
<reference evidence="9 10" key="1">
    <citation type="submission" date="2017-08" db="EMBL/GenBank/DDBJ databases">
        <title>Infants hospitalized years apart are colonized by the same room-sourced microbial strains.</title>
        <authorList>
            <person name="Brooks B."/>
            <person name="Olm M.R."/>
            <person name="Firek B.A."/>
            <person name="Baker R."/>
            <person name="Thomas B.C."/>
            <person name="Morowitz M.J."/>
            <person name="Banfield J.F."/>
        </authorList>
    </citation>
    <scope>NUCLEOTIDE SEQUENCE [LARGE SCALE GENOMIC DNA]</scope>
    <source>
        <strain evidence="9">S2_003_000_R2_4</strain>
    </source>
</reference>
<evidence type="ECO:0000313" key="10">
    <source>
        <dbReference type="Proteomes" id="UP000249393"/>
    </source>
</evidence>
<evidence type="ECO:0000256" key="3">
    <source>
        <dbReference type="ARBA" id="ARBA00022448"/>
    </source>
</evidence>
<dbReference type="GO" id="GO:0015293">
    <property type="term" value="F:symporter activity"/>
    <property type="evidence" value="ECO:0007669"/>
    <property type="project" value="InterPro"/>
</dbReference>
<organism evidence="9 10">
    <name type="scientific">Caulobacter segnis</name>
    <dbReference type="NCBI Taxonomy" id="88688"/>
    <lineage>
        <taxon>Bacteria</taxon>
        <taxon>Pseudomonadati</taxon>
        <taxon>Pseudomonadota</taxon>
        <taxon>Alphaproteobacteria</taxon>
        <taxon>Caulobacterales</taxon>
        <taxon>Caulobacteraceae</taxon>
        <taxon>Caulobacter</taxon>
    </lineage>
</organism>
<gene>
    <name evidence="9" type="ORF">DI526_15320</name>
</gene>
<dbReference type="PROSITE" id="PS00872">
    <property type="entry name" value="NA_GALACTOSIDE_SYMP"/>
    <property type="match status" value="1"/>
</dbReference>
<evidence type="ECO:0000256" key="7">
    <source>
        <dbReference type="ARBA" id="ARBA00023136"/>
    </source>
</evidence>
<comment type="caution">
    <text evidence="9">The sequence shown here is derived from an EMBL/GenBank/DDBJ whole genome shotgun (WGS) entry which is preliminary data.</text>
</comment>
<accession>A0A2W5UYF9</accession>
<dbReference type="PANTHER" id="PTHR11328:SF24">
    <property type="entry name" value="MAJOR FACILITATOR SUPERFAMILY (MFS) PROFILE DOMAIN-CONTAINING PROTEIN"/>
    <property type="match status" value="1"/>
</dbReference>
<comment type="similarity">
    <text evidence="2">Belongs to the sodium:galactoside symporter (TC 2.A.2) family.</text>
</comment>
<proteinExistence type="inferred from homology"/>
<dbReference type="SUPFAM" id="SSF103473">
    <property type="entry name" value="MFS general substrate transporter"/>
    <property type="match status" value="1"/>
</dbReference>
<dbReference type="GO" id="GO:0006814">
    <property type="term" value="P:sodium ion transport"/>
    <property type="evidence" value="ECO:0007669"/>
    <property type="project" value="InterPro"/>
</dbReference>
<keyword evidence="3" id="KW-0813">Transport</keyword>
<feature type="transmembrane region" description="Helical" evidence="8">
    <location>
        <begin position="93"/>
        <end position="110"/>
    </location>
</feature>
<feature type="transmembrane region" description="Helical" evidence="8">
    <location>
        <begin position="241"/>
        <end position="265"/>
    </location>
</feature>
<feature type="transmembrane region" description="Helical" evidence="8">
    <location>
        <begin position="190"/>
        <end position="213"/>
    </location>
</feature>
<feature type="transmembrane region" description="Helical" evidence="8">
    <location>
        <begin position="122"/>
        <end position="145"/>
    </location>
</feature>
<name>A0A2W5UYF9_9CAUL</name>
<dbReference type="PANTHER" id="PTHR11328">
    <property type="entry name" value="MAJOR FACILITATOR SUPERFAMILY DOMAIN-CONTAINING PROTEIN"/>
    <property type="match status" value="1"/>
</dbReference>
<dbReference type="RefSeq" id="WP_304279767.1">
    <property type="nucleotide sequence ID" value="NZ_QFQZ01000052.1"/>
</dbReference>
<dbReference type="GO" id="GO:0005886">
    <property type="term" value="C:plasma membrane"/>
    <property type="evidence" value="ECO:0007669"/>
    <property type="project" value="UniProtKB-SubCell"/>
</dbReference>
<dbReference type="InterPro" id="IPR036259">
    <property type="entry name" value="MFS_trans_sf"/>
</dbReference>
<dbReference type="AlphaFoldDB" id="A0A2W5UYF9"/>
<sequence>MTLAAAPDALPVRSIPSTGTARLALFASPAVPIAALAIPLMAYLPTLYATRAGLSLGTVGAIFLLVRLIDIALDPIIGAIMDRGHTRFGRFRPWLVVGMVPLTLSVWMLFNPPQNAGAAYLTAWLSLAYVAYSICYLAHLSWGAALSSNYDARSRIFGWWQAGTLVGSIVVLATPILAEGAFHRSHEAGIQAMGWLVAGLLPVTVGLAVLAVAEPTGAPRQPLARPLDYLKLMLRPTVARLLTADLMIGTAIGMNSSLFFFYFGFVKATPLLEVTVLLFLNLCGSLCGTPLWSWLTGRIGKHRAAAWAFFFYAISLLVIAWMPLGLVMARIVLFLAGLTLSAGPLLLRSMMADAGDEERLLSGQDRTGLISALFSGTNKLGLALAPGLTFLTLGMAGFQAGGHNTPLALGALQSLYIFAPALIGFATAWLIRGHKLTAERHGAILVELEQRL</sequence>
<feature type="transmembrane region" description="Helical" evidence="8">
    <location>
        <begin position="157"/>
        <end position="178"/>
    </location>
</feature>
<dbReference type="Proteomes" id="UP000249393">
    <property type="component" value="Unassembled WGS sequence"/>
</dbReference>
<dbReference type="GO" id="GO:0008643">
    <property type="term" value="P:carbohydrate transport"/>
    <property type="evidence" value="ECO:0007669"/>
    <property type="project" value="InterPro"/>
</dbReference>
<evidence type="ECO:0000256" key="1">
    <source>
        <dbReference type="ARBA" id="ARBA00004651"/>
    </source>
</evidence>
<feature type="transmembrane region" description="Helical" evidence="8">
    <location>
        <begin position="328"/>
        <end position="347"/>
    </location>
</feature>
<evidence type="ECO:0000256" key="5">
    <source>
        <dbReference type="ARBA" id="ARBA00022692"/>
    </source>
</evidence>
<comment type="subcellular location">
    <subcellularLocation>
        <location evidence="1">Cell membrane</location>
        <topology evidence="1">Multi-pass membrane protein</topology>
    </subcellularLocation>
</comment>
<feature type="transmembrane region" description="Helical" evidence="8">
    <location>
        <begin position="23"/>
        <end position="44"/>
    </location>
</feature>
<keyword evidence="4" id="KW-1003">Cell membrane</keyword>
<feature type="transmembrane region" description="Helical" evidence="8">
    <location>
        <begin position="304"/>
        <end position="322"/>
    </location>
</feature>
<protein>
    <submittedName>
        <fullName evidence="9">MFS transporter</fullName>
    </submittedName>
</protein>
<keyword evidence="5 8" id="KW-0812">Transmembrane</keyword>
<dbReference type="Pfam" id="PF13347">
    <property type="entry name" value="MFS_2"/>
    <property type="match status" value="1"/>
</dbReference>